<evidence type="ECO:0000313" key="6">
    <source>
        <dbReference type="EMBL" id="QJR16169.1"/>
    </source>
</evidence>
<dbReference type="InterPro" id="IPR000914">
    <property type="entry name" value="SBP_5_dom"/>
</dbReference>
<feature type="chain" id="PRO_5026835524" evidence="4">
    <location>
        <begin position="22"/>
        <end position="527"/>
    </location>
</feature>
<evidence type="ECO:0000313" key="7">
    <source>
        <dbReference type="Proteomes" id="UP000503096"/>
    </source>
</evidence>
<accession>A0A6M4H8X0</accession>
<dbReference type="SUPFAM" id="SSF53850">
    <property type="entry name" value="Periplasmic binding protein-like II"/>
    <property type="match status" value="1"/>
</dbReference>
<organism evidence="6 7">
    <name type="scientific">Usitatibacter palustris</name>
    <dbReference type="NCBI Taxonomy" id="2732487"/>
    <lineage>
        <taxon>Bacteria</taxon>
        <taxon>Pseudomonadati</taxon>
        <taxon>Pseudomonadota</taxon>
        <taxon>Betaproteobacteria</taxon>
        <taxon>Nitrosomonadales</taxon>
        <taxon>Usitatibacteraceae</taxon>
        <taxon>Usitatibacter</taxon>
    </lineage>
</organism>
<comment type="similarity">
    <text evidence="1">Belongs to the bacterial solute-binding protein 5 family.</text>
</comment>
<proteinExistence type="inferred from homology"/>
<dbReference type="FunCoup" id="A0A6M4H8X0">
    <property type="interactions" value="248"/>
</dbReference>
<feature type="signal peptide" evidence="4">
    <location>
        <begin position="1"/>
        <end position="21"/>
    </location>
</feature>
<evidence type="ECO:0000256" key="1">
    <source>
        <dbReference type="ARBA" id="ARBA00005695"/>
    </source>
</evidence>
<dbReference type="Gene3D" id="3.10.105.10">
    <property type="entry name" value="Dipeptide-binding Protein, Domain 3"/>
    <property type="match status" value="1"/>
</dbReference>
<dbReference type="Gene3D" id="3.90.76.10">
    <property type="entry name" value="Dipeptide-binding Protein, Domain 1"/>
    <property type="match status" value="1"/>
</dbReference>
<keyword evidence="3 4" id="KW-0732">Signal</keyword>
<dbReference type="GO" id="GO:0043190">
    <property type="term" value="C:ATP-binding cassette (ABC) transporter complex"/>
    <property type="evidence" value="ECO:0007669"/>
    <property type="project" value="InterPro"/>
</dbReference>
<dbReference type="InterPro" id="IPR039424">
    <property type="entry name" value="SBP_5"/>
</dbReference>
<dbReference type="RefSeq" id="WP_212758098.1">
    <property type="nucleotide sequence ID" value="NZ_CP053073.1"/>
</dbReference>
<evidence type="ECO:0000256" key="3">
    <source>
        <dbReference type="ARBA" id="ARBA00022729"/>
    </source>
</evidence>
<keyword evidence="2" id="KW-0813">Transport</keyword>
<reference evidence="6 7" key="1">
    <citation type="submission" date="2020-04" db="EMBL/GenBank/DDBJ databases">
        <title>Usitatibacter rugosus gen. nov., sp. nov. and Usitatibacter palustris sp. nov., novel members of Usitatibacteraceae fam. nov. within the order Nitrosomonadales isolated from soil.</title>
        <authorList>
            <person name="Huber K.J."/>
            <person name="Neumann-Schaal M."/>
            <person name="Geppert A."/>
            <person name="Luckner M."/>
            <person name="Wanner G."/>
            <person name="Overmann J."/>
        </authorList>
    </citation>
    <scope>NUCLEOTIDE SEQUENCE [LARGE SCALE GENOMIC DNA]</scope>
    <source>
        <strain evidence="6 7">Swamp67</strain>
    </source>
</reference>
<protein>
    <submittedName>
        <fullName evidence="6">Heme-binding protein A</fullName>
    </submittedName>
</protein>
<dbReference type="CDD" id="cd08498">
    <property type="entry name" value="PBP2_NikA_DppA_OppA_like_2"/>
    <property type="match status" value="1"/>
</dbReference>
<dbReference type="Proteomes" id="UP000503096">
    <property type="component" value="Chromosome"/>
</dbReference>
<dbReference type="KEGG" id="upl:DSM104440_02998"/>
<dbReference type="InterPro" id="IPR030678">
    <property type="entry name" value="Peptide/Ni-bd"/>
</dbReference>
<dbReference type="InParanoid" id="A0A6M4H8X0"/>
<dbReference type="GO" id="GO:0030288">
    <property type="term" value="C:outer membrane-bounded periplasmic space"/>
    <property type="evidence" value="ECO:0007669"/>
    <property type="project" value="UniProtKB-ARBA"/>
</dbReference>
<dbReference type="Gene3D" id="3.40.190.10">
    <property type="entry name" value="Periplasmic binding protein-like II"/>
    <property type="match status" value="1"/>
</dbReference>
<dbReference type="PIRSF" id="PIRSF002741">
    <property type="entry name" value="MppA"/>
    <property type="match status" value="1"/>
</dbReference>
<dbReference type="GO" id="GO:1904680">
    <property type="term" value="F:peptide transmembrane transporter activity"/>
    <property type="evidence" value="ECO:0007669"/>
    <property type="project" value="TreeGrafter"/>
</dbReference>
<dbReference type="PANTHER" id="PTHR30290:SF9">
    <property type="entry name" value="OLIGOPEPTIDE-BINDING PROTEIN APPA"/>
    <property type="match status" value="1"/>
</dbReference>
<keyword evidence="7" id="KW-1185">Reference proteome</keyword>
<gene>
    <name evidence="6" type="primary">hbpA_10</name>
    <name evidence="6" type="ORF">DSM104440_02998</name>
</gene>
<dbReference type="AlphaFoldDB" id="A0A6M4H8X0"/>
<sequence length="527" mass="59338">MTTRRAASAALFVFALLPALAAGKTLRYASQLDPQTADPHAANLLATARLVQQVYDPLVWRDKNWKPIPWLAVSWTQTSPTVWRFKLREGVKFHDGTPFTADDIVFSVERTLAPTSQMRTAIQGVESAKKIDAFTVDLILKEPNPALLHHLTNFRIMSKAWCVKNRVEKPQDYKNKEETYTVRNANGTGPFVLKEWTPDVRVRLEQNKDWWGHKEKHFESNITEVVMLPINSSATRLAALLSGEVDLVIDPPTQDVARLKSNPQLSVLAAREMRVQYLTFDMKRDELLYGSEKQKNPWKDLRVRQAVAHAIDADAIKTKVMRGMSNPNGSVITDLIAGYDPAGDKRLPYDRERAKKLLADAGYAKGFDVTLDCGNNQPASDICQAVSAMLTQVGIRTRPNIIIQSSFFPKIEKYDTSFYLLSWGGGVTSDALYTLNALLHTVGTKGEGDFNMGRYSSPEMDKLIDRVKGENDPVKRNAAIRDALVLANRELPVVPIHQPVIPWVMRKNVSAWYSPVNTVYFYRARID</sequence>
<evidence type="ECO:0000256" key="4">
    <source>
        <dbReference type="SAM" id="SignalP"/>
    </source>
</evidence>
<feature type="domain" description="Solute-binding protein family 5" evidence="5">
    <location>
        <begin position="66"/>
        <end position="443"/>
    </location>
</feature>
<dbReference type="Pfam" id="PF00496">
    <property type="entry name" value="SBP_bac_5"/>
    <property type="match status" value="1"/>
</dbReference>
<dbReference type="PANTHER" id="PTHR30290">
    <property type="entry name" value="PERIPLASMIC BINDING COMPONENT OF ABC TRANSPORTER"/>
    <property type="match status" value="1"/>
</dbReference>
<evidence type="ECO:0000259" key="5">
    <source>
        <dbReference type="Pfam" id="PF00496"/>
    </source>
</evidence>
<name>A0A6M4H8X0_9PROT</name>
<evidence type="ECO:0000256" key="2">
    <source>
        <dbReference type="ARBA" id="ARBA00022448"/>
    </source>
</evidence>
<dbReference type="GO" id="GO:0015833">
    <property type="term" value="P:peptide transport"/>
    <property type="evidence" value="ECO:0007669"/>
    <property type="project" value="TreeGrafter"/>
</dbReference>
<dbReference type="EMBL" id="CP053073">
    <property type="protein sequence ID" value="QJR16169.1"/>
    <property type="molecule type" value="Genomic_DNA"/>
</dbReference>